<protein>
    <submittedName>
        <fullName evidence="4">Monovalent cation/H(+) antiporter subunit G</fullName>
    </submittedName>
</protein>
<feature type="compositionally biased region" description="Gly residues" evidence="2">
    <location>
        <begin position="116"/>
        <end position="130"/>
    </location>
</feature>
<dbReference type="OrthoDB" id="3214257at2"/>
<name>A0A4R4TAJ3_9ACTN</name>
<keyword evidence="5" id="KW-1185">Reference proteome</keyword>
<dbReference type="Proteomes" id="UP000295345">
    <property type="component" value="Unassembled WGS sequence"/>
</dbReference>
<gene>
    <name evidence="4" type="ORF">E1283_16565</name>
</gene>
<feature type="region of interest" description="Disordered" evidence="2">
    <location>
        <begin position="98"/>
        <end position="130"/>
    </location>
</feature>
<dbReference type="PANTHER" id="PTHR34703">
    <property type="entry name" value="ANTIPORTER SUBUNIT MNHG2-RELATED"/>
    <property type="match status" value="1"/>
</dbReference>
<evidence type="ECO:0000256" key="3">
    <source>
        <dbReference type="SAM" id="Phobius"/>
    </source>
</evidence>
<dbReference type="AlphaFoldDB" id="A0A4R4TAJ3"/>
<keyword evidence="3" id="KW-0812">Transmembrane</keyword>
<comment type="caution">
    <text evidence="4">The sequence shown here is derived from an EMBL/GenBank/DDBJ whole genome shotgun (WGS) entry which is preliminary data.</text>
</comment>
<dbReference type="PANTHER" id="PTHR34703:SF1">
    <property type="entry name" value="ANTIPORTER SUBUNIT MNHG2-RELATED"/>
    <property type="match status" value="1"/>
</dbReference>
<dbReference type="NCBIfam" id="NF009314">
    <property type="entry name" value="PRK12674.1-2"/>
    <property type="match status" value="1"/>
</dbReference>
<comment type="similarity">
    <text evidence="1">Belongs to the CPA3 antiporters (TC 2.A.63) subunit G family.</text>
</comment>
<dbReference type="InterPro" id="IPR005133">
    <property type="entry name" value="PhaG_MnhG_YufB"/>
</dbReference>
<sequence>MNTWHEVADLIGSLLLLSGALVALSGVIGLLRLPDVLTRSSAATNPQTLGILLLTAGVALRLRSWVDVGTLALVVFFQLLTSPVAAHLVARVAHRTGQTGAGPLLRDDLAGQGRQATGGEGPEPDGSGTG</sequence>
<accession>A0A4R4TAJ3</accession>
<evidence type="ECO:0000313" key="5">
    <source>
        <dbReference type="Proteomes" id="UP000295345"/>
    </source>
</evidence>
<feature type="transmembrane region" description="Helical" evidence="3">
    <location>
        <begin position="68"/>
        <end position="90"/>
    </location>
</feature>
<evidence type="ECO:0000313" key="4">
    <source>
        <dbReference type="EMBL" id="TDC74200.1"/>
    </source>
</evidence>
<dbReference type="GO" id="GO:0015385">
    <property type="term" value="F:sodium:proton antiporter activity"/>
    <property type="evidence" value="ECO:0007669"/>
    <property type="project" value="TreeGrafter"/>
</dbReference>
<dbReference type="Pfam" id="PF03334">
    <property type="entry name" value="PhaG_MnhG_YufB"/>
    <property type="match status" value="1"/>
</dbReference>
<keyword evidence="3" id="KW-0472">Membrane</keyword>
<evidence type="ECO:0000256" key="1">
    <source>
        <dbReference type="ARBA" id="ARBA00008404"/>
    </source>
</evidence>
<feature type="transmembrane region" description="Helical" evidence="3">
    <location>
        <begin position="12"/>
        <end position="31"/>
    </location>
</feature>
<keyword evidence="3" id="KW-1133">Transmembrane helix</keyword>
<evidence type="ECO:0000256" key="2">
    <source>
        <dbReference type="SAM" id="MobiDB-lite"/>
    </source>
</evidence>
<dbReference type="EMBL" id="SMKI01000159">
    <property type="protein sequence ID" value="TDC74200.1"/>
    <property type="molecule type" value="Genomic_DNA"/>
</dbReference>
<organism evidence="4 5">
    <name type="scientific">Streptomyces hainanensis</name>
    <dbReference type="NCBI Taxonomy" id="402648"/>
    <lineage>
        <taxon>Bacteria</taxon>
        <taxon>Bacillati</taxon>
        <taxon>Actinomycetota</taxon>
        <taxon>Actinomycetes</taxon>
        <taxon>Kitasatosporales</taxon>
        <taxon>Streptomycetaceae</taxon>
        <taxon>Streptomyces</taxon>
    </lineage>
</organism>
<reference evidence="4 5" key="1">
    <citation type="submission" date="2019-03" db="EMBL/GenBank/DDBJ databases">
        <title>Draft genome sequences of novel Actinobacteria.</title>
        <authorList>
            <person name="Sahin N."/>
            <person name="Ay H."/>
            <person name="Saygin H."/>
        </authorList>
    </citation>
    <scope>NUCLEOTIDE SEQUENCE [LARGE SCALE GENOMIC DNA]</scope>
    <source>
        <strain evidence="4 5">DSM 41900</strain>
    </source>
</reference>
<proteinExistence type="inferred from homology"/>
<dbReference type="RefSeq" id="WP_132818822.1">
    <property type="nucleotide sequence ID" value="NZ_SMKI01000159.1"/>
</dbReference>
<dbReference type="NCBIfam" id="TIGR01300">
    <property type="entry name" value="CPA3_mnhG_phaG"/>
    <property type="match status" value="1"/>
</dbReference>